<feature type="transmembrane region" description="Helical" evidence="9">
    <location>
        <begin position="330"/>
        <end position="348"/>
    </location>
</feature>
<keyword evidence="5 9" id="KW-0812">Transmembrane</keyword>
<feature type="transmembrane region" description="Helical" evidence="9">
    <location>
        <begin position="167"/>
        <end position="187"/>
    </location>
</feature>
<evidence type="ECO:0000256" key="2">
    <source>
        <dbReference type="ARBA" id="ARBA00022448"/>
    </source>
</evidence>
<comment type="function">
    <text evidence="8">The phosphoenolpyruvate-dependent sugar phosphotransferase system (PTS), a major carbohydrate active -transport system, catalyzes the phosphorylation of incoming sugar substrates concomitant with their translocation across the cell membrane.</text>
</comment>
<keyword evidence="6 9" id="KW-1133">Transmembrane helix</keyword>
<dbReference type="Pfam" id="PF02378">
    <property type="entry name" value="PTS_EIIC"/>
    <property type="match status" value="1"/>
</dbReference>
<feature type="transmembrane region" description="Helical" evidence="9">
    <location>
        <begin position="305"/>
        <end position="324"/>
    </location>
</feature>
<evidence type="ECO:0000256" key="6">
    <source>
        <dbReference type="ARBA" id="ARBA00022989"/>
    </source>
</evidence>
<feature type="transmembrane region" description="Helical" evidence="9">
    <location>
        <begin position="207"/>
        <end position="229"/>
    </location>
</feature>
<evidence type="ECO:0000256" key="3">
    <source>
        <dbReference type="ARBA" id="ARBA00022475"/>
    </source>
</evidence>
<name>A0ABY5I651_9FIRM</name>
<dbReference type="PIRSF" id="PIRSF006351">
    <property type="entry name" value="PTS_EIIC-Cellobiose"/>
    <property type="match status" value="1"/>
</dbReference>
<feature type="transmembrane region" description="Helical" evidence="9">
    <location>
        <begin position="61"/>
        <end position="82"/>
    </location>
</feature>
<evidence type="ECO:0000256" key="1">
    <source>
        <dbReference type="ARBA" id="ARBA00004651"/>
    </source>
</evidence>
<feature type="transmembrane region" description="Helical" evidence="9">
    <location>
        <begin position="21"/>
        <end position="41"/>
    </location>
</feature>
<dbReference type="PANTHER" id="PTHR33989:SF4">
    <property type="entry name" value="PTS SYSTEM N,N'-DIACETYLCHITOBIOSE-SPECIFIC EIIC COMPONENT"/>
    <property type="match status" value="1"/>
</dbReference>
<comment type="subcellular location">
    <subcellularLocation>
        <location evidence="1">Cell membrane</location>
        <topology evidence="1">Multi-pass membrane protein</topology>
    </subcellularLocation>
</comment>
<evidence type="ECO:0000256" key="5">
    <source>
        <dbReference type="ARBA" id="ARBA00022692"/>
    </source>
</evidence>
<organism evidence="11 12">
    <name type="scientific">Allocoprobacillus halotolerans</name>
    <dbReference type="NCBI Taxonomy" id="2944914"/>
    <lineage>
        <taxon>Bacteria</taxon>
        <taxon>Bacillati</taxon>
        <taxon>Bacillota</taxon>
        <taxon>Erysipelotrichia</taxon>
        <taxon>Erysipelotrichales</taxon>
        <taxon>Erysipelotrichaceae</taxon>
        <taxon>Allocoprobacillus</taxon>
    </lineage>
</organism>
<evidence type="ECO:0000313" key="12">
    <source>
        <dbReference type="Proteomes" id="UP001060112"/>
    </source>
</evidence>
<evidence type="ECO:0000256" key="4">
    <source>
        <dbReference type="ARBA" id="ARBA00022597"/>
    </source>
</evidence>
<dbReference type="InterPro" id="IPR003352">
    <property type="entry name" value="PTS_EIIC"/>
</dbReference>
<evidence type="ECO:0000259" key="10">
    <source>
        <dbReference type="Pfam" id="PF02378"/>
    </source>
</evidence>
<dbReference type="InterPro" id="IPR004796">
    <property type="entry name" value="PTS_IIC_cello"/>
</dbReference>
<keyword evidence="4 8" id="KW-0762">Sugar transport</keyword>
<dbReference type="EMBL" id="CP101620">
    <property type="protein sequence ID" value="UTY40806.1"/>
    <property type="molecule type" value="Genomic_DNA"/>
</dbReference>
<evidence type="ECO:0000256" key="8">
    <source>
        <dbReference type="PIRNR" id="PIRNR006351"/>
    </source>
</evidence>
<feature type="transmembrane region" description="Helical" evidence="9">
    <location>
        <begin position="94"/>
        <end position="112"/>
    </location>
</feature>
<feature type="transmembrane region" description="Helical" evidence="9">
    <location>
        <begin position="384"/>
        <end position="402"/>
    </location>
</feature>
<evidence type="ECO:0000256" key="7">
    <source>
        <dbReference type="ARBA" id="ARBA00023136"/>
    </source>
</evidence>
<dbReference type="NCBIfam" id="TIGR00410">
    <property type="entry name" value="lacE"/>
    <property type="match status" value="1"/>
</dbReference>
<keyword evidence="12" id="KW-1185">Reference proteome</keyword>
<dbReference type="Proteomes" id="UP001060112">
    <property type="component" value="Chromosome"/>
</dbReference>
<dbReference type="InterPro" id="IPR004501">
    <property type="entry name" value="PTS_EIIC_3"/>
</dbReference>
<gene>
    <name evidence="11" type="ORF">NMU03_05160</name>
</gene>
<evidence type="ECO:0000313" key="11">
    <source>
        <dbReference type="EMBL" id="UTY40806.1"/>
    </source>
</evidence>
<feature type="transmembrane region" description="Helical" evidence="9">
    <location>
        <begin position="360"/>
        <end position="378"/>
    </location>
</feature>
<dbReference type="InterPro" id="IPR051088">
    <property type="entry name" value="PTS_Sugar-EIIC/EIIB"/>
</dbReference>
<evidence type="ECO:0000256" key="9">
    <source>
        <dbReference type="SAM" id="Phobius"/>
    </source>
</evidence>
<dbReference type="PANTHER" id="PTHR33989">
    <property type="match status" value="1"/>
</dbReference>
<feature type="domain" description="Phosphotransferase system EIIC" evidence="10">
    <location>
        <begin position="18"/>
        <end position="337"/>
    </location>
</feature>
<feature type="transmembrane region" description="Helical" evidence="9">
    <location>
        <begin position="274"/>
        <end position="293"/>
    </location>
</feature>
<protein>
    <recommendedName>
        <fullName evidence="8">Permease IIC component</fullName>
    </recommendedName>
</protein>
<keyword evidence="3 8" id="KW-1003">Cell membrane</keyword>
<keyword evidence="2 8" id="KW-0813">Transport</keyword>
<feature type="transmembrane region" description="Helical" evidence="9">
    <location>
        <begin position="236"/>
        <end position="254"/>
    </location>
</feature>
<proteinExistence type="predicted"/>
<sequence length="415" mass="45129">MLPIATWISENKYVIAVRDGCMLAFPPTMFASICIILQNLPTTFGFAQFLPEAILTFLNDFFGPVANATMNISTLFMVFGIAYHLAKNYGKSSLYAGAIAISSFMMLVPITWGDNGGIIPLSKFGAEGMFIGMIVSVLSTEIFCRIENADIKIKMPASVPPAIAKSFETIIPGAAALFVMNVIRYGFTFTEWGNAVDFVYKSLQIPLQGIGASLPAIILVVALTQFFWWFGIHGTIVVNSVIEPIYAALSLENFTAFSNGQELPNVLTSTFKGVFVDCGLVLGIALACIILIARSKRLKTTMRLLVAPASFNISEPLTFGLPIVLNPTIFIPWILAPVVMVTISYFAISTGIVPKTNGATIVWSTPVFLSGILATGSIRGGLLQIVNVIVGVCIWYPFLKLLDKQYLNEEKELEN</sequence>
<feature type="transmembrane region" description="Helical" evidence="9">
    <location>
        <begin position="124"/>
        <end position="146"/>
    </location>
</feature>
<keyword evidence="7 8" id="KW-0472">Membrane</keyword>
<accession>A0ABY5I651</accession>
<reference evidence="11" key="1">
    <citation type="submission" date="2022-07" db="EMBL/GenBank/DDBJ databases">
        <title>Faecal culturing of patients with breast cancer.</title>
        <authorList>
            <person name="Teng N.M.Y."/>
            <person name="Kiu R."/>
            <person name="Evans R."/>
            <person name="Baker D.J."/>
            <person name="Zenner C."/>
            <person name="Robinson S.D."/>
            <person name="Hall L.J."/>
        </authorList>
    </citation>
    <scope>NUCLEOTIDE SEQUENCE</scope>
    <source>
        <strain evidence="11">LH1062</strain>
    </source>
</reference>